<keyword evidence="3" id="KW-1185">Reference proteome</keyword>
<evidence type="ECO:0000256" key="1">
    <source>
        <dbReference type="SAM" id="MobiDB-lite"/>
    </source>
</evidence>
<dbReference type="PaxDb" id="2903-EOD36471"/>
<evidence type="ECO:0000313" key="3">
    <source>
        <dbReference type="Proteomes" id="UP000013827"/>
    </source>
</evidence>
<organism evidence="2 3">
    <name type="scientific">Emiliania huxleyi (strain CCMP1516)</name>
    <dbReference type="NCBI Taxonomy" id="280463"/>
    <lineage>
        <taxon>Eukaryota</taxon>
        <taxon>Haptista</taxon>
        <taxon>Haptophyta</taxon>
        <taxon>Prymnesiophyceae</taxon>
        <taxon>Isochrysidales</taxon>
        <taxon>Noelaerhabdaceae</taxon>
        <taxon>Emiliania</taxon>
    </lineage>
</organism>
<feature type="compositionally biased region" description="Pro residues" evidence="1">
    <location>
        <begin position="48"/>
        <end position="60"/>
    </location>
</feature>
<dbReference type="EnsemblProtists" id="EOD36471">
    <property type="protein sequence ID" value="EOD36471"/>
    <property type="gene ID" value="EMIHUDRAFT_440535"/>
</dbReference>
<proteinExistence type="predicted"/>
<evidence type="ECO:0000313" key="2">
    <source>
        <dbReference type="EnsemblProtists" id="EOD36471"/>
    </source>
</evidence>
<feature type="compositionally biased region" description="Polar residues" evidence="1">
    <location>
        <begin position="1"/>
        <end position="15"/>
    </location>
</feature>
<dbReference type="RefSeq" id="XP_005788900.1">
    <property type="nucleotide sequence ID" value="XM_005788843.1"/>
</dbReference>
<dbReference type="HOGENOM" id="CLU_2364070_0_0_1"/>
<dbReference type="GeneID" id="17281741"/>
<dbReference type="AlphaFoldDB" id="A0A0D3KL36"/>
<dbReference type="Proteomes" id="UP000013827">
    <property type="component" value="Unassembled WGS sequence"/>
</dbReference>
<protein>
    <submittedName>
        <fullName evidence="2">Uncharacterized protein</fullName>
    </submittedName>
</protein>
<reference evidence="3" key="1">
    <citation type="journal article" date="2013" name="Nature">
        <title>Pan genome of the phytoplankton Emiliania underpins its global distribution.</title>
        <authorList>
            <person name="Read B.A."/>
            <person name="Kegel J."/>
            <person name="Klute M.J."/>
            <person name="Kuo A."/>
            <person name="Lefebvre S.C."/>
            <person name="Maumus F."/>
            <person name="Mayer C."/>
            <person name="Miller J."/>
            <person name="Monier A."/>
            <person name="Salamov A."/>
            <person name="Young J."/>
            <person name="Aguilar M."/>
            <person name="Claverie J.M."/>
            <person name="Frickenhaus S."/>
            <person name="Gonzalez K."/>
            <person name="Herman E.K."/>
            <person name="Lin Y.C."/>
            <person name="Napier J."/>
            <person name="Ogata H."/>
            <person name="Sarno A.F."/>
            <person name="Shmutz J."/>
            <person name="Schroeder D."/>
            <person name="de Vargas C."/>
            <person name="Verret F."/>
            <person name="von Dassow P."/>
            <person name="Valentin K."/>
            <person name="Van de Peer Y."/>
            <person name="Wheeler G."/>
            <person name="Dacks J.B."/>
            <person name="Delwiche C.F."/>
            <person name="Dyhrman S.T."/>
            <person name="Glockner G."/>
            <person name="John U."/>
            <person name="Richards T."/>
            <person name="Worden A.Z."/>
            <person name="Zhang X."/>
            <person name="Grigoriev I.V."/>
            <person name="Allen A.E."/>
            <person name="Bidle K."/>
            <person name="Borodovsky M."/>
            <person name="Bowler C."/>
            <person name="Brownlee C."/>
            <person name="Cock J.M."/>
            <person name="Elias M."/>
            <person name="Gladyshev V.N."/>
            <person name="Groth M."/>
            <person name="Guda C."/>
            <person name="Hadaegh A."/>
            <person name="Iglesias-Rodriguez M.D."/>
            <person name="Jenkins J."/>
            <person name="Jones B.M."/>
            <person name="Lawson T."/>
            <person name="Leese F."/>
            <person name="Lindquist E."/>
            <person name="Lobanov A."/>
            <person name="Lomsadze A."/>
            <person name="Malik S.B."/>
            <person name="Marsh M.E."/>
            <person name="Mackinder L."/>
            <person name="Mock T."/>
            <person name="Mueller-Roeber B."/>
            <person name="Pagarete A."/>
            <person name="Parker M."/>
            <person name="Probert I."/>
            <person name="Quesneville H."/>
            <person name="Raines C."/>
            <person name="Rensing S.A."/>
            <person name="Riano-Pachon D.M."/>
            <person name="Richier S."/>
            <person name="Rokitta S."/>
            <person name="Shiraiwa Y."/>
            <person name="Soanes D.M."/>
            <person name="van der Giezen M."/>
            <person name="Wahlund T.M."/>
            <person name="Williams B."/>
            <person name="Wilson W."/>
            <person name="Wolfe G."/>
            <person name="Wurch L.L."/>
        </authorList>
    </citation>
    <scope>NUCLEOTIDE SEQUENCE</scope>
</reference>
<feature type="region of interest" description="Disordered" evidence="1">
    <location>
        <begin position="1"/>
        <end position="96"/>
    </location>
</feature>
<reference evidence="2" key="2">
    <citation type="submission" date="2024-10" db="UniProtKB">
        <authorList>
            <consortium name="EnsemblProtists"/>
        </authorList>
    </citation>
    <scope>IDENTIFICATION</scope>
</reference>
<sequence length="96" mass="10262">MISTHAHTPSYSYSTHYPARTLPPSDPFRDGLCIDAPELIPVPSSKPYHPPSPVPCPLPQMPQRTRGGTCERRMAISSSGLSSSGSRRGSVASSGR</sequence>
<dbReference type="KEGG" id="ehx:EMIHUDRAFT_440535"/>
<feature type="compositionally biased region" description="Low complexity" evidence="1">
    <location>
        <begin position="77"/>
        <end position="96"/>
    </location>
</feature>
<name>A0A0D3KL36_EMIH1</name>
<accession>A0A0D3KL36</accession>